<feature type="domain" description="BLUF" evidence="1">
    <location>
        <begin position="20"/>
        <end position="111"/>
    </location>
</feature>
<dbReference type="RefSeq" id="WP_353568813.1">
    <property type="nucleotide sequence ID" value="NZ_BAABRI010000032.1"/>
</dbReference>
<proteinExistence type="predicted"/>
<dbReference type="PROSITE" id="PS50925">
    <property type="entry name" value="BLUF"/>
    <property type="match status" value="1"/>
</dbReference>
<dbReference type="Proteomes" id="UP001476282">
    <property type="component" value="Unassembled WGS sequence"/>
</dbReference>
<protein>
    <recommendedName>
        <fullName evidence="1">BLUF domain-containing protein</fullName>
    </recommendedName>
</protein>
<evidence type="ECO:0000259" key="1">
    <source>
        <dbReference type="PROSITE" id="PS50925"/>
    </source>
</evidence>
<name>A0ABP9UTZ8_9BACT</name>
<comment type="caution">
    <text evidence="2">The sequence shown here is derived from an EMBL/GenBank/DDBJ whole genome shotgun (WGS) entry which is preliminary data.</text>
</comment>
<dbReference type="Gene3D" id="3.30.70.100">
    <property type="match status" value="1"/>
</dbReference>
<dbReference type="EMBL" id="BAABRI010000032">
    <property type="protein sequence ID" value="GAA5484705.1"/>
    <property type="molecule type" value="Genomic_DNA"/>
</dbReference>
<sequence>MPTVVSPSPPLRFPGDPAEIFSLAYASRPSRVLQGPEMQSLERQSAINNKVLKITGLLIWDDEWIVQILEGEEEEVRRLLEKIEADDRHRDLRVFAENFTPARRLGEWNMVFRTVRYQAPKMRDSYRGLVESLADTPLKLELSDDRVASFRRMADLCEAL</sequence>
<dbReference type="InterPro" id="IPR036046">
    <property type="entry name" value="Acylphosphatase-like_dom_sf"/>
</dbReference>
<dbReference type="Pfam" id="PF04940">
    <property type="entry name" value="BLUF"/>
    <property type="match status" value="1"/>
</dbReference>
<evidence type="ECO:0000313" key="3">
    <source>
        <dbReference type="Proteomes" id="UP001476282"/>
    </source>
</evidence>
<keyword evidence="3" id="KW-1185">Reference proteome</keyword>
<gene>
    <name evidence="2" type="ORF">Hsar01_03951</name>
</gene>
<dbReference type="SMART" id="SM01034">
    <property type="entry name" value="BLUF"/>
    <property type="match status" value="1"/>
</dbReference>
<organism evidence="2 3">
    <name type="scientific">Haloferula sargassicola</name>
    <dbReference type="NCBI Taxonomy" id="490096"/>
    <lineage>
        <taxon>Bacteria</taxon>
        <taxon>Pseudomonadati</taxon>
        <taxon>Verrucomicrobiota</taxon>
        <taxon>Verrucomicrobiia</taxon>
        <taxon>Verrucomicrobiales</taxon>
        <taxon>Verrucomicrobiaceae</taxon>
        <taxon>Haloferula</taxon>
    </lineage>
</organism>
<dbReference type="SUPFAM" id="SSF54975">
    <property type="entry name" value="Acylphosphatase/BLUF domain-like"/>
    <property type="match status" value="1"/>
</dbReference>
<reference evidence="2 3" key="1">
    <citation type="submission" date="2024-02" db="EMBL/GenBank/DDBJ databases">
        <title>Haloferula sargassicola NBRC 104335.</title>
        <authorList>
            <person name="Ichikawa N."/>
            <person name="Katano-Makiyama Y."/>
            <person name="Hidaka K."/>
        </authorList>
    </citation>
    <scope>NUCLEOTIDE SEQUENCE [LARGE SCALE GENOMIC DNA]</scope>
    <source>
        <strain evidence="2 3">NBRC 104335</strain>
    </source>
</reference>
<dbReference type="InterPro" id="IPR007024">
    <property type="entry name" value="BLUF_domain"/>
</dbReference>
<accession>A0ABP9UTZ8</accession>
<evidence type="ECO:0000313" key="2">
    <source>
        <dbReference type="EMBL" id="GAA5484705.1"/>
    </source>
</evidence>